<dbReference type="NCBIfam" id="TIGR00713">
    <property type="entry name" value="hemL"/>
    <property type="match status" value="1"/>
</dbReference>
<dbReference type="PANTHER" id="PTHR43713:SF3">
    <property type="entry name" value="GLUTAMATE-1-SEMIALDEHYDE 2,1-AMINOMUTASE 1, CHLOROPLASTIC-RELATED"/>
    <property type="match status" value="1"/>
</dbReference>
<evidence type="ECO:0000313" key="10">
    <source>
        <dbReference type="Proteomes" id="UP000823896"/>
    </source>
</evidence>
<evidence type="ECO:0000256" key="6">
    <source>
        <dbReference type="ARBA" id="ARBA00023235"/>
    </source>
</evidence>
<proteinExistence type="inferred from homology"/>
<dbReference type="Pfam" id="PF00202">
    <property type="entry name" value="Aminotran_3"/>
    <property type="match status" value="1"/>
</dbReference>
<name>A0A9D2NUF4_9FIRM</name>
<dbReference type="FunFam" id="3.40.640.10:FF:000021">
    <property type="entry name" value="Glutamate-1-semialdehyde 2,1-aminomutase"/>
    <property type="match status" value="1"/>
</dbReference>
<dbReference type="InterPro" id="IPR015422">
    <property type="entry name" value="PyrdxlP-dep_Trfase_small"/>
</dbReference>
<dbReference type="InterPro" id="IPR004639">
    <property type="entry name" value="4pyrrol_synth_GluAld_NH2Trfase"/>
</dbReference>
<dbReference type="HAMAP" id="MF_00375">
    <property type="entry name" value="HemL_aminotrans_3"/>
    <property type="match status" value="1"/>
</dbReference>
<evidence type="ECO:0000256" key="1">
    <source>
        <dbReference type="ARBA" id="ARBA00001579"/>
    </source>
</evidence>
<feature type="modified residue" description="N6-(pyridoxal phosphate)lysine" evidence="8">
    <location>
        <position position="265"/>
    </location>
</feature>
<comment type="similarity">
    <text evidence="4 8">Belongs to the class-III pyridoxal-phosphate-dependent aminotransferase family. HemL subfamily.</text>
</comment>
<keyword evidence="8" id="KW-0963">Cytoplasm</keyword>
<dbReference type="PROSITE" id="PS00600">
    <property type="entry name" value="AA_TRANSFER_CLASS_3"/>
    <property type="match status" value="1"/>
</dbReference>
<comment type="subunit">
    <text evidence="8">Homodimer.</text>
</comment>
<protein>
    <recommendedName>
        <fullName evidence="8">Glutamate-1-semialdehyde 2,1-aminomutase</fullName>
        <shortName evidence="8">GSA</shortName>
        <ecNumber evidence="8">5.4.3.8</ecNumber>
    </recommendedName>
    <alternativeName>
        <fullName evidence="8">Glutamate-1-semialdehyde aminotransferase</fullName>
        <shortName evidence="8">GSA-AT</shortName>
    </alternativeName>
</protein>
<comment type="subcellular location">
    <subcellularLocation>
        <location evidence="8">Cytoplasm</location>
    </subcellularLocation>
</comment>
<dbReference type="EC" id="5.4.3.8" evidence="8"/>
<sequence>MRREKSAALFAQAQRCMPGGVNSPVRSFANVQEVPIFVRSAYGSRVEDEDGNVFIDYIGSWGPLILGHRPPCVISALQETLAQGTGYGLPTAAETAMARQMIDAYPGLEEVRMVSSGTEAAMSAIRLARAYTGRDDIIKFAGCYHGHSDSLLVNAGSGALTFQVPSSPGVPHDLALHTHICRYNDLEAVRQTLRAYEIAALIIEPAAANMGLILPDEGFLRQLREMCDAHGTLLIFDEVITGFRLSYGGAARYFGVTPDLACFGKVIGGGLPVGAYGGRRKIMEMIAPCGPVYQAGTLSGNPLAMQAGLAQLRWLHDHPDIYAQLEQKGHYLQRCAQESAARYGVLLQVHQLGSLLCLFFTDQTVRCDEDVMKCDTARFGRFFHLMLEQGILISPSQYEVLFVSAAHTQDDLEQTARAIDHALKELAA</sequence>
<reference evidence="9" key="2">
    <citation type="submission" date="2021-04" db="EMBL/GenBank/DDBJ databases">
        <authorList>
            <person name="Gilroy R."/>
        </authorList>
    </citation>
    <scope>NUCLEOTIDE SEQUENCE</scope>
    <source>
        <strain evidence="9">CHK187-11901</strain>
    </source>
</reference>
<dbReference type="GO" id="GO:0042286">
    <property type="term" value="F:glutamate-1-semialdehyde 2,1-aminomutase activity"/>
    <property type="evidence" value="ECO:0007669"/>
    <property type="project" value="UniProtKB-UniRule"/>
</dbReference>
<dbReference type="InterPro" id="IPR005814">
    <property type="entry name" value="Aminotrans_3"/>
</dbReference>
<evidence type="ECO:0000313" key="9">
    <source>
        <dbReference type="EMBL" id="HJC37164.1"/>
    </source>
</evidence>
<accession>A0A9D2NUF4</accession>
<dbReference type="GO" id="GO:0006782">
    <property type="term" value="P:protoporphyrinogen IX biosynthetic process"/>
    <property type="evidence" value="ECO:0007669"/>
    <property type="project" value="UniProtKB-UniRule"/>
</dbReference>
<organism evidence="9 10">
    <name type="scientific">Candidatus Merdibacter merdavium</name>
    <dbReference type="NCBI Taxonomy" id="2838692"/>
    <lineage>
        <taxon>Bacteria</taxon>
        <taxon>Bacillati</taxon>
        <taxon>Bacillota</taxon>
        <taxon>Erysipelotrichia</taxon>
        <taxon>Erysipelotrichales</taxon>
        <taxon>Erysipelotrichaceae</taxon>
        <taxon>Merdibacter</taxon>
    </lineage>
</organism>
<keyword evidence="6 8" id="KW-0413">Isomerase</keyword>
<comment type="cofactor">
    <cofactor evidence="2 8">
        <name>pyridoxal 5'-phosphate</name>
        <dbReference type="ChEBI" id="CHEBI:597326"/>
    </cofactor>
</comment>
<dbReference type="PANTHER" id="PTHR43713">
    <property type="entry name" value="GLUTAMATE-1-SEMIALDEHYDE 2,1-AMINOMUTASE"/>
    <property type="match status" value="1"/>
</dbReference>
<dbReference type="CDD" id="cd00610">
    <property type="entry name" value="OAT_like"/>
    <property type="match status" value="1"/>
</dbReference>
<comment type="catalytic activity">
    <reaction evidence="1 8">
        <text>(S)-4-amino-5-oxopentanoate = 5-aminolevulinate</text>
        <dbReference type="Rhea" id="RHEA:14265"/>
        <dbReference type="ChEBI" id="CHEBI:57501"/>
        <dbReference type="ChEBI" id="CHEBI:356416"/>
        <dbReference type="EC" id="5.4.3.8"/>
    </reaction>
</comment>
<dbReference type="SUPFAM" id="SSF53383">
    <property type="entry name" value="PLP-dependent transferases"/>
    <property type="match status" value="1"/>
</dbReference>
<dbReference type="NCBIfam" id="NF000818">
    <property type="entry name" value="PRK00062.1"/>
    <property type="match status" value="1"/>
</dbReference>
<reference evidence="9" key="1">
    <citation type="journal article" date="2021" name="PeerJ">
        <title>Extensive microbial diversity within the chicken gut microbiome revealed by metagenomics and culture.</title>
        <authorList>
            <person name="Gilroy R."/>
            <person name="Ravi A."/>
            <person name="Getino M."/>
            <person name="Pursley I."/>
            <person name="Horton D.L."/>
            <person name="Alikhan N.F."/>
            <person name="Baker D."/>
            <person name="Gharbi K."/>
            <person name="Hall N."/>
            <person name="Watson M."/>
            <person name="Adriaenssens E.M."/>
            <person name="Foster-Nyarko E."/>
            <person name="Jarju S."/>
            <person name="Secka A."/>
            <person name="Antonio M."/>
            <person name="Oren A."/>
            <person name="Chaudhuri R.R."/>
            <person name="La Ragione R."/>
            <person name="Hildebrand F."/>
            <person name="Pallen M.J."/>
        </authorList>
    </citation>
    <scope>NUCLEOTIDE SEQUENCE</scope>
    <source>
        <strain evidence="9">CHK187-11901</strain>
    </source>
</reference>
<evidence type="ECO:0000256" key="2">
    <source>
        <dbReference type="ARBA" id="ARBA00001933"/>
    </source>
</evidence>
<keyword evidence="7 8" id="KW-0627">Porphyrin biosynthesis</keyword>
<dbReference type="EMBL" id="DWWM01000055">
    <property type="protein sequence ID" value="HJC37164.1"/>
    <property type="molecule type" value="Genomic_DNA"/>
</dbReference>
<dbReference type="Gene3D" id="3.90.1150.10">
    <property type="entry name" value="Aspartate Aminotransferase, domain 1"/>
    <property type="match status" value="1"/>
</dbReference>
<dbReference type="GO" id="GO:0030170">
    <property type="term" value="F:pyridoxal phosphate binding"/>
    <property type="evidence" value="ECO:0007669"/>
    <property type="project" value="InterPro"/>
</dbReference>
<keyword evidence="5 8" id="KW-0663">Pyridoxal phosphate</keyword>
<dbReference type="AlphaFoldDB" id="A0A9D2NUF4"/>
<dbReference type="InterPro" id="IPR015424">
    <property type="entry name" value="PyrdxlP-dep_Trfase"/>
</dbReference>
<evidence type="ECO:0000256" key="5">
    <source>
        <dbReference type="ARBA" id="ARBA00022898"/>
    </source>
</evidence>
<gene>
    <name evidence="8 9" type="primary">hemL</name>
    <name evidence="9" type="ORF">H9702_08580</name>
</gene>
<dbReference type="Gene3D" id="3.40.640.10">
    <property type="entry name" value="Type I PLP-dependent aspartate aminotransferase-like (Major domain)"/>
    <property type="match status" value="1"/>
</dbReference>
<comment type="pathway">
    <text evidence="3">Porphyrin-containing compound metabolism; protoporphyrin-IX biosynthesis; 5-aminolevulinate from L-glutamyl-tRNA(Glu): step 2/2.</text>
</comment>
<dbReference type="GO" id="GO:0005737">
    <property type="term" value="C:cytoplasm"/>
    <property type="evidence" value="ECO:0007669"/>
    <property type="project" value="UniProtKB-SubCell"/>
</dbReference>
<evidence type="ECO:0000256" key="4">
    <source>
        <dbReference type="ARBA" id="ARBA00008981"/>
    </source>
</evidence>
<dbReference type="InterPro" id="IPR015421">
    <property type="entry name" value="PyrdxlP-dep_Trfase_major"/>
</dbReference>
<dbReference type="Proteomes" id="UP000823896">
    <property type="component" value="Unassembled WGS sequence"/>
</dbReference>
<dbReference type="InterPro" id="IPR049704">
    <property type="entry name" value="Aminotrans_3_PPA_site"/>
</dbReference>
<comment type="caution">
    <text evidence="9">The sequence shown here is derived from an EMBL/GenBank/DDBJ whole genome shotgun (WGS) entry which is preliminary data.</text>
</comment>
<evidence type="ECO:0000256" key="3">
    <source>
        <dbReference type="ARBA" id="ARBA00004819"/>
    </source>
</evidence>
<evidence type="ECO:0000256" key="8">
    <source>
        <dbReference type="HAMAP-Rule" id="MF_00375"/>
    </source>
</evidence>
<dbReference type="GO" id="GO:0008483">
    <property type="term" value="F:transaminase activity"/>
    <property type="evidence" value="ECO:0007669"/>
    <property type="project" value="InterPro"/>
</dbReference>
<evidence type="ECO:0000256" key="7">
    <source>
        <dbReference type="ARBA" id="ARBA00023244"/>
    </source>
</evidence>